<evidence type="ECO:0000256" key="3">
    <source>
        <dbReference type="SAM" id="Phobius"/>
    </source>
</evidence>
<feature type="transmembrane region" description="Helical" evidence="3">
    <location>
        <begin position="36"/>
        <end position="56"/>
    </location>
</feature>
<protein>
    <submittedName>
        <fullName evidence="4">Uncharacterized protein</fullName>
    </submittedName>
</protein>
<evidence type="ECO:0000313" key="4">
    <source>
        <dbReference type="EMBL" id="KAL2037447.1"/>
    </source>
</evidence>
<gene>
    <name evidence="4" type="ORF">N7G274_009727</name>
</gene>
<dbReference type="Pfam" id="PF11807">
    <property type="entry name" value="UstYa"/>
    <property type="match status" value="1"/>
</dbReference>
<organism evidence="4 5">
    <name type="scientific">Stereocaulon virgatum</name>
    <dbReference type="NCBI Taxonomy" id="373712"/>
    <lineage>
        <taxon>Eukaryota</taxon>
        <taxon>Fungi</taxon>
        <taxon>Dikarya</taxon>
        <taxon>Ascomycota</taxon>
        <taxon>Pezizomycotina</taxon>
        <taxon>Lecanoromycetes</taxon>
        <taxon>OSLEUM clade</taxon>
        <taxon>Lecanoromycetidae</taxon>
        <taxon>Lecanorales</taxon>
        <taxon>Lecanorineae</taxon>
        <taxon>Stereocaulaceae</taxon>
        <taxon>Stereocaulon</taxon>
    </lineage>
</organism>
<proteinExistence type="inferred from homology"/>
<keyword evidence="5" id="KW-1185">Reference proteome</keyword>
<sequence>MNKGSLEAMEPLLGDLDEPVEPTQPKPVKTRFPKQWLLLFMIALLLYNAAVVTMTLTHTVSELDPPYSPAHSVIKQERHRLWDGEPTIYAQSPSPQVDAAWEDLLAGVNVRVTREEMVLAGENMTNAAQLLNGDYLAVLGVYHQIHCLDILRKGLHMDYYTSKITESDRLRNMNTAHYDHCVERLRRAIMCHADLSIYSAEWVADSHEPEPKILRSNGESNCLNWNAVETWARGRALERKKFYLRPGPFEKERGPSG</sequence>
<dbReference type="PANTHER" id="PTHR33365:SF12">
    <property type="entry name" value="TAT PATHWAY SIGNAL SEQUENCE"/>
    <property type="match status" value="1"/>
</dbReference>
<comment type="caution">
    <text evidence="4">The sequence shown here is derived from an EMBL/GenBank/DDBJ whole genome shotgun (WGS) entry which is preliminary data.</text>
</comment>
<feature type="region of interest" description="Disordered" evidence="2">
    <location>
        <begin position="1"/>
        <end position="27"/>
    </location>
</feature>
<evidence type="ECO:0000256" key="1">
    <source>
        <dbReference type="ARBA" id="ARBA00035112"/>
    </source>
</evidence>
<dbReference type="EMBL" id="JBEFKJ010000040">
    <property type="protein sequence ID" value="KAL2037447.1"/>
    <property type="molecule type" value="Genomic_DNA"/>
</dbReference>
<keyword evidence="3" id="KW-1133">Transmembrane helix</keyword>
<evidence type="ECO:0000313" key="5">
    <source>
        <dbReference type="Proteomes" id="UP001590950"/>
    </source>
</evidence>
<dbReference type="InterPro" id="IPR021765">
    <property type="entry name" value="UstYa-like"/>
</dbReference>
<dbReference type="Proteomes" id="UP001590950">
    <property type="component" value="Unassembled WGS sequence"/>
</dbReference>
<reference evidence="4 5" key="1">
    <citation type="submission" date="2024-09" db="EMBL/GenBank/DDBJ databases">
        <title>Rethinking Asexuality: The Enigmatic Case of Functional Sexual Genes in Lepraria (Stereocaulaceae).</title>
        <authorList>
            <person name="Doellman M."/>
            <person name="Sun Y."/>
            <person name="Barcenas-Pena A."/>
            <person name="Lumbsch H.T."/>
            <person name="Grewe F."/>
        </authorList>
    </citation>
    <scope>NUCLEOTIDE SEQUENCE [LARGE SCALE GENOMIC DNA]</scope>
    <source>
        <strain evidence="4 5">Mercado 3170</strain>
    </source>
</reference>
<keyword evidence="3" id="KW-0812">Transmembrane</keyword>
<evidence type="ECO:0000256" key="2">
    <source>
        <dbReference type="SAM" id="MobiDB-lite"/>
    </source>
</evidence>
<dbReference type="PANTHER" id="PTHR33365">
    <property type="entry name" value="YALI0B05434P"/>
    <property type="match status" value="1"/>
</dbReference>
<accession>A0ABR3ZV12</accession>
<keyword evidence="3" id="KW-0472">Membrane</keyword>
<comment type="similarity">
    <text evidence="1">Belongs to the ustYa family.</text>
</comment>
<name>A0ABR3ZV12_9LECA</name>